<evidence type="ECO:0000313" key="2">
    <source>
        <dbReference type="EMBL" id="TWW56701.1"/>
    </source>
</evidence>
<evidence type="ECO:0000313" key="3">
    <source>
        <dbReference type="Proteomes" id="UP000324091"/>
    </source>
</evidence>
<comment type="caution">
    <text evidence="2">The sequence shown here is derived from an EMBL/GenBank/DDBJ whole genome shotgun (WGS) entry which is preliminary data.</text>
</comment>
<dbReference type="EMBL" id="RHFK02000021">
    <property type="protein sequence ID" value="TWW56701.1"/>
    <property type="molecule type" value="Genomic_DNA"/>
</dbReference>
<feature type="region of interest" description="Disordered" evidence="1">
    <location>
        <begin position="121"/>
        <end position="152"/>
    </location>
</feature>
<sequence>MRNTVQLPFADTWMRADKNKQKFAVIKGDGSGDGSGRRHLQFSMPTCQSGSRTPHPPWHGHSWSRSVEEEEVYEEFGVFPFCPCLPPLLIASSLRSDTHADRVETLRERVCRFNAAHTLPGDSSVTSGRKHRLDLSLSHPPPRAGAAGHAKGEHSCVKGWTVEE</sequence>
<name>A0A5C6MRB4_9TELE</name>
<organism evidence="2 3">
    <name type="scientific">Takifugu flavidus</name>
    <name type="common">sansaifugu</name>
    <dbReference type="NCBI Taxonomy" id="433684"/>
    <lineage>
        <taxon>Eukaryota</taxon>
        <taxon>Metazoa</taxon>
        <taxon>Chordata</taxon>
        <taxon>Craniata</taxon>
        <taxon>Vertebrata</taxon>
        <taxon>Euteleostomi</taxon>
        <taxon>Actinopterygii</taxon>
        <taxon>Neopterygii</taxon>
        <taxon>Teleostei</taxon>
        <taxon>Neoteleostei</taxon>
        <taxon>Acanthomorphata</taxon>
        <taxon>Eupercaria</taxon>
        <taxon>Tetraodontiformes</taxon>
        <taxon>Tetradontoidea</taxon>
        <taxon>Tetraodontidae</taxon>
        <taxon>Takifugu</taxon>
    </lineage>
</organism>
<evidence type="ECO:0000256" key="1">
    <source>
        <dbReference type="SAM" id="MobiDB-lite"/>
    </source>
</evidence>
<accession>A0A5C6MRB4</accession>
<gene>
    <name evidence="2" type="ORF">D4764_08G0006880</name>
</gene>
<reference evidence="2 3" key="1">
    <citation type="submission" date="2019-04" db="EMBL/GenBank/DDBJ databases">
        <title>Chromosome genome assembly for Takifugu flavidus.</title>
        <authorList>
            <person name="Xiao S."/>
        </authorList>
    </citation>
    <scope>NUCLEOTIDE SEQUENCE [LARGE SCALE GENOMIC DNA]</scope>
    <source>
        <strain evidence="2">HTHZ2018</strain>
        <tissue evidence="2">Muscle</tissue>
    </source>
</reference>
<protein>
    <submittedName>
        <fullName evidence="2">Uncharacterized protein</fullName>
    </submittedName>
</protein>
<dbReference type="AlphaFoldDB" id="A0A5C6MRB4"/>
<dbReference type="Proteomes" id="UP000324091">
    <property type="component" value="Chromosome 8"/>
</dbReference>
<proteinExistence type="predicted"/>
<keyword evidence="3" id="KW-1185">Reference proteome</keyword>